<organism evidence="4">
    <name type="scientific">Thelazia callipaeda</name>
    <name type="common">Oriental eyeworm</name>
    <name type="synonym">Parasitic nematode</name>
    <dbReference type="NCBI Taxonomy" id="103827"/>
    <lineage>
        <taxon>Eukaryota</taxon>
        <taxon>Metazoa</taxon>
        <taxon>Ecdysozoa</taxon>
        <taxon>Nematoda</taxon>
        <taxon>Chromadorea</taxon>
        <taxon>Rhabditida</taxon>
        <taxon>Spirurina</taxon>
        <taxon>Spiruromorpha</taxon>
        <taxon>Thelazioidea</taxon>
        <taxon>Thelaziidae</taxon>
        <taxon>Thelazia</taxon>
    </lineage>
</organism>
<reference evidence="4" key="1">
    <citation type="submission" date="2017-02" db="UniProtKB">
        <authorList>
            <consortium name="WormBaseParasite"/>
        </authorList>
    </citation>
    <scope>IDENTIFICATION</scope>
</reference>
<dbReference type="STRING" id="103827.A0A0N5D331"/>
<proteinExistence type="predicted"/>
<gene>
    <name evidence="2" type="ORF">TCLT_LOCUS7308</name>
</gene>
<evidence type="ECO:0000313" key="2">
    <source>
        <dbReference type="EMBL" id="VDN04751.1"/>
    </source>
</evidence>
<dbReference type="Proteomes" id="UP000276776">
    <property type="component" value="Unassembled WGS sequence"/>
</dbReference>
<dbReference type="OrthoDB" id="10586913at2759"/>
<dbReference type="WBParaSite" id="TCLT_0000731901-mRNA-1">
    <property type="protein sequence ID" value="TCLT_0000731901-mRNA-1"/>
    <property type="gene ID" value="TCLT_0000731901"/>
</dbReference>
<keyword evidence="3" id="KW-1185">Reference proteome</keyword>
<name>A0A0N5D331_THECL</name>
<reference evidence="2 3" key="2">
    <citation type="submission" date="2018-11" db="EMBL/GenBank/DDBJ databases">
        <authorList>
            <consortium name="Pathogen Informatics"/>
        </authorList>
    </citation>
    <scope>NUCLEOTIDE SEQUENCE [LARGE SCALE GENOMIC DNA]</scope>
</reference>
<dbReference type="AlphaFoldDB" id="A0A0N5D331"/>
<evidence type="ECO:0000313" key="4">
    <source>
        <dbReference type="WBParaSite" id="TCLT_0000731901-mRNA-1"/>
    </source>
</evidence>
<keyword evidence="1" id="KW-0175">Coiled coil</keyword>
<protein>
    <submittedName>
        <fullName evidence="4">Reverse transcriptase domain-containing protein</fullName>
    </submittedName>
</protein>
<evidence type="ECO:0000256" key="1">
    <source>
        <dbReference type="SAM" id="Coils"/>
    </source>
</evidence>
<dbReference type="EMBL" id="UYYF01004494">
    <property type="protein sequence ID" value="VDN04751.1"/>
    <property type="molecule type" value="Genomic_DNA"/>
</dbReference>
<sequence>MTPRRHLKVEENVDTTKSVPVLSGRATAFDVKVPVKLATKDEAAVIVQSPRTVITDGRSPDGQPRVINFPVGGMDVKITTQNVAIVSNEQLKEKYQKEIKQKQGKVKQISNNTFTKLPSLHQPAETEILDEVSKDTDRLRNQLKSNFLNTKTSELIPNETRKANILTNNSFQEYEKQSSRIHFHPDLLVFSANG</sequence>
<evidence type="ECO:0000313" key="3">
    <source>
        <dbReference type="Proteomes" id="UP000276776"/>
    </source>
</evidence>
<feature type="coiled-coil region" evidence="1">
    <location>
        <begin position="85"/>
        <end position="112"/>
    </location>
</feature>
<accession>A0A0N5D331</accession>